<feature type="region of interest" description="Disordered" evidence="1">
    <location>
        <begin position="1"/>
        <end position="24"/>
    </location>
</feature>
<dbReference type="SUPFAM" id="SSF103515">
    <property type="entry name" value="Autotransporter"/>
    <property type="match status" value="1"/>
</dbReference>
<reference evidence="2 3" key="1">
    <citation type="submission" date="2015-05" db="EMBL/GenBank/DDBJ databases">
        <authorList>
            <person name="Dickey A."/>
            <person name="Clawson M."/>
            <person name="Bono J."/>
            <person name="Loy J.D."/>
        </authorList>
    </citation>
    <scope>NUCLEOTIDE SEQUENCE [LARGE SCALE GENOMIC DNA]</scope>
    <source>
        <strain evidence="2 3">22581</strain>
    </source>
</reference>
<evidence type="ECO:0000313" key="2">
    <source>
        <dbReference type="EMBL" id="AKG08197.1"/>
    </source>
</evidence>
<proteinExistence type="predicted"/>
<dbReference type="RefSeq" id="WP_046696201.1">
    <property type="nucleotide sequence ID" value="NZ_CP011376.1"/>
</dbReference>
<organism evidence="2 3">
    <name type="scientific">Moraxella bovoculi</name>
    <dbReference type="NCBI Taxonomy" id="386891"/>
    <lineage>
        <taxon>Bacteria</taxon>
        <taxon>Pseudomonadati</taxon>
        <taxon>Pseudomonadota</taxon>
        <taxon>Gammaproteobacteria</taxon>
        <taxon>Moraxellales</taxon>
        <taxon>Moraxellaceae</taxon>
        <taxon>Moraxella</taxon>
    </lineage>
</organism>
<name>A0AAC8T8B6_9GAMM</name>
<dbReference type="InterPro" id="IPR036709">
    <property type="entry name" value="Autotransporte_beta_dom_sf"/>
</dbReference>
<accession>A0AAC8T8B6</accession>
<sequence>MTNVEYTPEVDKNGNVVGSSRTNNDVQVTAKRLSAGSVARSVSLTDSGSRVADNLDKVLIDLDAKQEAQGALSSDEKQFANRVFTGFENMDSGIESKLSVVSTNRELFKLNPTFYADSALNAVEDSAIHATEFGKRVSKPRSVRGEVSHHDYDVDLAHAISERKGNTFSVGANTQTANDISVGAQLDVGNLDLSESVYGIGNSTKTDSIGLTVGAQLDVGNLDLSESVYGIGNSTKTDSIGLTVGAAKQLGDAYVSGWLKGAKVDTEAHRGDNAEKTNYDGKLYGVGVQAANHLIRLLG</sequence>
<dbReference type="Proteomes" id="UP000077465">
    <property type="component" value="Chromosome"/>
</dbReference>
<dbReference type="EMBL" id="CP011376">
    <property type="protein sequence ID" value="AKG08197.1"/>
    <property type="molecule type" value="Genomic_DNA"/>
</dbReference>
<evidence type="ECO:0000256" key="1">
    <source>
        <dbReference type="SAM" id="MobiDB-lite"/>
    </source>
</evidence>
<dbReference type="AlphaFoldDB" id="A0AAC8T8B6"/>
<protein>
    <submittedName>
        <fullName evidence="2">Uncharacterized protein</fullName>
    </submittedName>
</protein>
<gene>
    <name evidence="2" type="ORF">AAX06_08640</name>
</gene>
<evidence type="ECO:0000313" key="3">
    <source>
        <dbReference type="Proteomes" id="UP000077465"/>
    </source>
</evidence>